<protein>
    <submittedName>
        <fullName evidence="7">HisA/HisF-related TIM barrel protein</fullName>
    </submittedName>
</protein>
<comment type="similarity">
    <text evidence="1 5">Belongs to the HisA/HisF family.</text>
</comment>
<evidence type="ECO:0000313" key="7">
    <source>
        <dbReference type="EMBL" id="WQD78582.1"/>
    </source>
</evidence>
<accession>A0ABZ0WMI5</accession>
<dbReference type="InterPro" id="IPR044524">
    <property type="entry name" value="Isoase_HisA-like"/>
</dbReference>
<dbReference type="CDD" id="cd04723">
    <property type="entry name" value="HisA_HisF"/>
    <property type="match status" value="1"/>
</dbReference>
<dbReference type="Proteomes" id="UP001325479">
    <property type="component" value="Chromosome"/>
</dbReference>
<evidence type="ECO:0000256" key="5">
    <source>
        <dbReference type="RuleBase" id="RU003657"/>
    </source>
</evidence>
<dbReference type="InterPro" id="IPR011060">
    <property type="entry name" value="RibuloseP-bd_barrel"/>
</dbReference>
<keyword evidence="8" id="KW-1185">Reference proteome</keyword>
<evidence type="ECO:0000256" key="2">
    <source>
        <dbReference type="ARBA" id="ARBA00022605"/>
    </source>
</evidence>
<dbReference type="EMBL" id="CP139965">
    <property type="protein sequence ID" value="WQD78582.1"/>
    <property type="molecule type" value="Genomic_DNA"/>
</dbReference>
<dbReference type="InterPro" id="IPR013785">
    <property type="entry name" value="Aldolase_TIM"/>
</dbReference>
<keyword evidence="2 5" id="KW-0028">Amino-acid biosynthesis</keyword>
<sequence length="295" mass="30877">MLVIPVLDLLDGHAVRAVRGERSAYRPIESPLAATSEPVAVARALLAASGAQTLYVADLGAILGHGAHVATLAALRRALPGTEIWLDAGYANYTAMQAVFAAIRHADAANDATATAPAALATLVPVFGSESLRDLHALREAEDAGHSPILSLDHRAGELLAAGAEHLSQTLSQTATQSALFPSHAAHTVFTWWPHRVIAMTLDQVGSYEGPDLSTFERIRASVPAHTTVIGAGGIRDAQDLARAEQAGATAWLVASALHDGRVRPATDARADHTNSMPDDGAHTDALRCKETASR</sequence>
<dbReference type="Gene3D" id="3.20.20.70">
    <property type="entry name" value="Aldolase class I"/>
    <property type="match status" value="1"/>
</dbReference>
<comment type="pathway">
    <text evidence="4">Amino-acid biosynthesis.</text>
</comment>
<gene>
    <name evidence="7" type="ORF">U0042_02425</name>
</gene>
<evidence type="ECO:0000313" key="8">
    <source>
        <dbReference type="Proteomes" id="UP001325479"/>
    </source>
</evidence>
<evidence type="ECO:0000256" key="4">
    <source>
        <dbReference type="ARBA" id="ARBA00029440"/>
    </source>
</evidence>
<evidence type="ECO:0000256" key="3">
    <source>
        <dbReference type="ARBA" id="ARBA00023102"/>
    </source>
</evidence>
<keyword evidence="3 5" id="KW-0368">Histidine biosynthesis</keyword>
<dbReference type="Pfam" id="PF00977">
    <property type="entry name" value="His_biosynth"/>
    <property type="match status" value="1"/>
</dbReference>
<dbReference type="PANTHER" id="PTHR43090">
    <property type="entry name" value="1-(5-PHOSPHORIBOSYL)-5-[(5-PHOSPHORIBOSYLAMINO)METHYLIDENEAMINO] IMIDAZOLE-4-CARBOXAMIDE ISOMERASE"/>
    <property type="match status" value="1"/>
</dbReference>
<feature type="region of interest" description="Disordered" evidence="6">
    <location>
        <begin position="268"/>
        <end position="295"/>
    </location>
</feature>
<name>A0ABZ0WMI5_9BURK</name>
<dbReference type="PANTHER" id="PTHR43090:SF2">
    <property type="entry name" value="1-(5-PHOSPHORIBOSYL)-5-[(5-PHOSPHORIBOSYLAMINO)METHYLIDENEAMINO] IMIDAZOLE-4-CARBOXAMIDE ISOMERASE"/>
    <property type="match status" value="1"/>
</dbReference>
<proteinExistence type="inferred from homology"/>
<reference evidence="7 8" key="1">
    <citation type="submission" date="2023-12" db="EMBL/GenBank/DDBJ databases">
        <title>Genome sequencing and assembly of bacterial species from a model synthetic community.</title>
        <authorList>
            <person name="Hogle S.L."/>
        </authorList>
    </citation>
    <scope>NUCLEOTIDE SEQUENCE [LARGE SCALE GENOMIC DNA]</scope>
    <source>
        <strain evidence="7 8">HAMBI 2494</strain>
    </source>
</reference>
<dbReference type="RefSeq" id="WP_114809700.1">
    <property type="nucleotide sequence ID" value="NZ_CP139965.1"/>
</dbReference>
<evidence type="ECO:0000256" key="6">
    <source>
        <dbReference type="SAM" id="MobiDB-lite"/>
    </source>
</evidence>
<dbReference type="InterPro" id="IPR006062">
    <property type="entry name" value="His_biosynth"/>
</dbReference>
<evidence type="ECO:0000256" key="1">
    <source>
        <dbReference type="ARBA" id="ARBA00009667"/>
    </source>
</evidence>
<dbReference type="SUPFAM" id="SSF51366">
    <property type="entry name" value="Ribulose-phoshate binding barrel"/>
    <property type="match status" value="1"/>
</dbReference>
<organism evidence="7 8">
    <name type="scientific">Paraburkholderia kururiensis</name>
    <dbReference type="NCBI Taxonomy" id="984307"/>
    <lineage>
        <taxon>Bacteria</taxon>
        <taxon>Pseudomonadati</taxon>
        <taxon>Pseudomonadota</taxon>
        <taxon>Betaproteobacteria</taxon>
        <taxon>Burkholderiales</taxon>
        <taxon>Burkholderiaceae</taxon>
        <taxon>Paraburkholderia</taxon>
    </lineage>
</organism>
<feature type="compositionally biased region" description="Basic and acidic residues" evidence="6">
    <location>
        <begin position="280"/>
        <end position="295"/>
    </location>
</feature>